<sequence>MFRYPTRASKKATRIRALRVSRIGAMSTRCPLKQKRPFLFGGESVRQRNPQRCELIRTDLECNIKALTKLGAEAGFSKTCGSILFRSSQYFNYLDLIKAPFKRVTPFINLKSTIRLSTVAKVATTALERSPVIPAWTEATLRRLASCIFSALHRDKREKGVTFETPLVRQRGETEEERRKRQGGEEGRRGGGEEGFGLFKHTKPVHPGLETEKPGSKSISQAVSGPVHFHNNTFESRSILYISSISTSIHLRH</sequence>
<gene>
    <name evidence="2" type="ORF">EYF80_013034</name>
</gene>
<evidence type="ECO:0000313" key="3">
    <source>
        <dbReference type="Proteomes" id="UP000314294"/>
    </source>
</evidence>
<protein>
    <submittedName>
        <fullName evidence="2">Uncharacterized protein</fullName>
    </submittedName>
</protein>
<evidence type="ECO:0000313" key="2">
    <source>
        <dbReference type="EMBL" id="TNN76785.1"/>
    </source>
</evidence>
<keyword evidence="3" id="KW-1185">Reference proteome</keyword>
<reference evidence="2 3" key="1">
    <citation type="submission" date="2019-03" db="EMBL/GenBank/DDBJ databases">
        <title>First draft genome of Liparis tanakae, snailfish: a comprehensive survey of snailfish specific genes.</title>
        <authorList>
            <person name="Kim W."/>
            <person name="Song I."/>
            <person name="Jeong J.-H."/>
            <person name="Kim D."/>
            <person name="Kim S."/>
            <person name="Ryu S."/>
            <person name="Song J.Y."/>
            <person name="Lee S.K."/>
        </authorList>
    </citation>
    <scope>NUCLEOTIDE SEQUENCE [LARGE SCALE GENOMIC DNA]</scope>
    <source>
        <tissue evidence="2">Muscle</tissue>
    </source>
</reference>
<comment type="caution">
    <text evidence="2">The sequence shown here is derived from an EMBL/GenBank/DDBJ whole genome shotgun (WGS) entry which is preliminary data.</text>
</comment>
<accession>A0A4Z2IGJ2</accession>
<proteinExistence type="predicted"/>
<feature type="compositionally biased region" description="Basic and acidic residues" evidence="1">
    <location>
        <begin position="170"/>
        <end position="192"/>
    </location>
</feature>
<dbReference type="AlphaFoldDB" id="A0A4Z2IGJ2"/>
<dbReference type="EMBL" id="SRLO01000090">
    <property type="protein sequence ID" value="TNN76785.1"/>
    <property type="molecule type" value="Genomic_DNA"/>
</dbReference>
<dbReference type="Proteomes" id="UP000314294">
    <property type="component" value="Unassembled WGS sequence"/>
</dbReference>
<name>A0A4Z2IGJ2_9TELE</name>
<organism evidence="2 3">
    <name type="scientific">Liparis tanakae</name>
    <name type="common">Tanaka's snailfish</name>
    <dbReference type="NCBI Taxonomy" id="230148"/>
    <lineage>
        <taxon>Eukaryota</taxon>
        <taxon>Metazoa</taxon>
        <taxon>Chordata</taxon>
        <taxon>Craniata</taxon>
        <taxon>Vertebrata</taxon>
        <taxon>Euteleostomi</taxon>
        <taxon>Actinopterygii</taxon>
        <taxon>Neopterygii</taxon>
        <taxon>Teleostei</taxon>
        <taxon>Neoteleostei</taxon>
        <taxon>Acanthomorphata</taxon>
        <taxon>Eupercaria</taxon>
        <taxon>Perciformes</taxon>
        <taxon>Cottioidei</taxon>
        <taxon>Cottales</taxon>
        <taxon>Liparidae</taxon>
        <taxon>Liparis</taxon>
    </lineage>
</organism>
<evidence type="ECO:0000256" key="1">
    <source>
        <dbReference type="SAM" id="MobiDB-lite"/>
    </source>
</evidence>
<feature type="region of interest" description="Disordered" evidence="1">
    <location>
        <begin position="163"/>
        <end position="223"/>
    </location>
</feature>